<dbReference type="Proteomes" id="UP001320326">
    <property type="component" value="Chromosome"/>
</dbReference>
<name>A0AAN1XB94_9PROT</name>
<dbReference type="AlphaFoldDB" id="A0AAN1XB94"/>
<dbReference type="KEGG" id="seme:MIZ01_1969"/>
<evidence type="ECO:0000313" key="3">
    <source>
        <dbReference type="Proteomes" id="UP001320326"/>
    </source>
</evidence>
<protein>
    <submittedName>
        <fullName evidence="2">Uncharacterized protein</fullName>
    </submittedName>
</protein>
<accession>A0AAN1XB94</accession>
<sequence>MLLVPDAPKATQPPRVPPQPRGKPVLSHRRTIRVPPVTPP</sequence>
<gene>
    <name evidence="2" type="ORF">MIZ01_1969</name>
</gene>
<feature type="region of interest" description="Disordered" evidence="1">
    <location>
        <begin position="1"/>
        <end position="40"/>
    </location>
</feature>
<evidence type="ECO:0000256" key="1">
    <source>
        <dbReference type="SAM" id="MobiDB-lite"/>
    </source>
</evidence>
<organism evidence="2 3">
    <name type="scientific">Sideroxyarcus emersonii</name>
    <dbReference type="NCBI Taxonomy" id="2764705"/>
    <lineage>
        <taxon>Bacteria</taxon>
        <taxon>Pseudomonadati</taxon>
        <taxon>Pseudomonadota</taxon>
        <taxon>Betaproteobacteria</taxon>
        <taxon>Nitrosomonadales</taxon>
        <taxon>Gallionellaceae</taxon>
        <taxon>Sideroxyarcus</taxon>
    </lineage>
</organism>
<reference evidence="2 3" key="1">
    <citation type="journal article" date="2022" name="Int. J. Syst. Evol. Microbiol.">
        <title>&lt;i&gt;Sideroxyarcus emersonii&lt;/i&gt; gen. nov. sp. nov., a neutrophilic, microaerobic iron- and thiosulfate-oxidizing bacterium isolated from iron-rich wetland sediment.</title>
        <authorList>
            <person name="Kato S."/>
            <person name="Itoh T."/>
            <person name="Iino T."/>
            <person name="Ohkuma M."/>
        </authorList>
    </citation>
    <scope>NUCLEOTIDE SEQUENCE [LARGE SCALE GENOMIC DNA]</scope>
    <source>
        <strain evidence="2 3">MIZ01</strain>
    </source>
</reference>
<proteinExistence type="predicted"/>
<evidence type="ECO:0000313" key="2">
    <source>
        <dbReference type="EMBL" id="BCK88168.1"/>
    </source>
</evidence>
<keyword evidence="3" id="KW-1185">Reference proteome</keyword>
<dbReference type="EMBL" id="AP023423">
    <property type="protein sequence ID" value="BCK88168.1"/>
    <property type="molecule type" value="Genomic_DNA"/>
</dbReference>